<protein>
    <submittedName>
        <fullName evidence="2">Uncharacterized protein</fullName>
    </submittedName>
</protein>
<sequence length="68" mass="8202">MVSIFFKLTSNNMKGLFDFSEVATYFFRKKDPNRKTNFNLRTMHTINKVSMLMFLVGFIYLVFKWMTN</sequence>
<dbReference type="Proteomes" id="UP001501844">
    <property type="component" value="Unassembled WGS sequence"/>
</dbReference>
<feature type="transmembrane region" description="Helical" evidence="1">
    <location>
        <begin position="49"/>
        <end position="66"/>
    </location>
</feature>
<keyword evidence="1" id="KW-1133">Transmembrane helix</keyword>
<organism evidence="2 3">
    <name type="scientific">Nibribacter koreensis</name>
    <dbReference type="NCBI Taxonomy" id="1084519"/>
    <lineage>
        <taxon>Bacteria</taxon>
        <taxon>Pseudomonadati</taxon>
        <taxon>Bacteroidota</taxon>
        <taxon>Cytophagia</taxon>
        <taxon>Cytophagales</taxon>
        <taxon>Hymenobacteraceae</taxon>
        <taxon>Nibribacter</taxon>
    </lineage>
</organism>
<evidence type="ECO:0000313" key="3">
    <source>
        <dbReference type="Proteomes" id="UP001501844"/>
    </source>
</evidence>
<name>A0ABP8F9F0_9BACT</name>
<gene>
    <name evidence="2" type="ORF">GCM10023183_06560</name>
</gene>
<evidence type="ECO:0000313" key="2">
    <source>
        <dbReference type="EMBL" id="GAA4298326.1"/>
    </source>
</evidence>
<accession>A0ABP8F9F0</accession>
<keyword evidence="3" id="KW-1185">Reference proteome</keyword>
<keyword evidence="1" id="KW-0472">Membrane</keyword>
<proteinExistence type="predicted"/>
<keyword evidence="1" id="KW-0812">Transmembrane</keyword>
<evidence type="ECO:0000256" key="1">
    <source>
        <dbReference type="SAM" id="Phobius"/>
    </source>
</evidence>
<dbReference type="Pfam" id="PF20498">
    <property type="entry name" value="DUF6728"/>
    <property type="match status" value="1"/>
</dbReference>
<comment type="caution">
    <text evidence="2">The sequence shown here is derived from an EMBL/GenBank/DDBJ whole genome shotgun (WGS) entry which is preliminary data.</text>
</comment>
<dbReference type="InterPro" id="IPR046615">
    <property type="entry name" value="DUF6728"/>
</dbReference>
<dbReference type="EMBL" id="BAABGX010000001">
    <property type="protein sequence ID" value="GAA4298326.1"/>
    <property type="molecule type" value="Genomic_DNA"/>
</dbReference>
<reference evidence="3" key="1">
    <citation type="journal article" date="2019" name="Int. J. Syst. Evol. Microbiol.">
        <title>The Global Catalogue of Microorganisms (GCM) 10K type strain sequencing project: providing services to taxonomists for standard genome sequencing and annotation.</title>
        <authorList>
            <consortium name="The Broad Institute Genomics Platform"/>
            <consortium name="The Broad Institute Genome Sequencing Center for Infectious Disease"/>
            <person name="Wu L."/>
            <person name="Ma J."/>
        </authorList>
    </citation>
    <scope>NUCLEOTIDE SEQUENCE [LARGE SCALE GENOMIC DNA]</scope>
    <source>
        <strain evidence="3">JCM 17917</strain>
    </source>
</reference>